<dbReference type="AlphaFoldDB" id="A0A0F9LZB3"/>
<organism evidence="1">
    <name type="scientific">marine sediment metagenome</name>
    <dbReference type="NCBI Taxonomy" id="412755"/>
    <lineage>
        <taxon>unclassified sequences</taxon>
        <taxon>metagenomes</taxon>
        <taxon>ecological metagenomes</taxon>
    </lineage>
</organism>
<dbReference type="EMBL" id="LAZR01011311">
    <property type="protein sequence ID" value="KKM62357.1"/>
    <property type="molecule type" value="Genomic_DNA"/>
</dbReference>
<accession>A0A0F9LZB3</accession>
<feature type="non-terminal residue" evidence="1">
    <location>
        <position position="1"/>
    </location>
</feature>
<sequence length="149" mass="16897">MANDWYSPASIERHYSKTMVKWVIPLLPILRLGEFPPNPTETGYVDPATKQRHVSAKAKFLKAADIAAELDKRITNAKLDGLLMEFYYSADVEDLLFRAEHIAQCLAMPVSEVTKRIRNALFFVSGQKRKAGSYEAFVKGNQRYLKGSK</sequence>
<gene>
    <name evidence="1" type="ORF">LCGC14_1522580</name>
</gene>
<comment type="caution">
    <text evidence="1">The sequence shown here is derived from an EMBL/GenBank/DDBJ whole genome shotgun (WGS) entry which is preliminary data.</text>
</comment>
<name>A0A0F9LZB3_9ZZZZ</name>
<evidence type="ECO:0000313" key="1">
    <source>
        <dbReference type="EMBL" id="KKM62357.1"/>
    </source>
</evidence>
<reference evidence="1" key="1">
    <citation type="journal article" date="2015" name="Nature">
        <title>Complex archaea that bridge the gap between prokaryotes and eukaryotes.</title>
        <authorList>
            <person name="Spang A."/>
            <person name="Saw J.H."/>
            <person name="Jorgensen S.L."/>
            <person name="Zaremba-Niedzwiedzka K."/>
            <person name="Martijn J."/>
            <person name="Lind A.E."/>
            <person name="van Eijk R."/>
            <person name="Schleper C."/>
            <person name="Guy L."/>
            <person name="Ettema T.J."/>
        </authorList>
    </citation>
    <scope>NUCLEOTIDE SEQUENCE</scope>
</reference>
<protein>
    <submittedName>
        <fullName evidence="1">Uncharacterized protein</fullName>
    </submittedName>
</protein>
<proteinExistence type="predicted"/>